<feature type="domain" description="Penicillin-binding C-terminal" evidence="11">
    <location>
        <begin position="672"/>
        <end position="759"/>
    </location>
</feature>
<dbReference type="EMBL" id="DTHG01000090">
    <property type="protein sequence ID" value="HGW92335.1"/>
    <property type="molecule type" value="Genomic_DNA"/>
</dbReference>
<dbReference type="EC" id="2.4.99.28" evidence="7"/>
<dbReference type="InterPro" id="IPR001460">
    <property type="entry name" value="PCN-bd_Tpept"/>
</dbReference>
<evidence type="ECO:0000259" key="9">
    <source>
        <dbReference type="Pfam" id="PF00905"/>
    </source>
</evidence>
<keyword evidence="6" id="KW-0511">Multifunctional enzyme</keyword>
<evidence type="ECO:0000259" key="11">
    <source>
        <dbReference type="Pfam" id="PF06832"/>
    </source>
</evidence>
<evidence type="ECO:0000256" key="1">
    <source>
        <dbReference type="ARBA" id="ARBA00022645"/>
    </source>
</evidence>
<proteinExistence type="predicted"/>
<dbReference type="GO" id="GO:0008658">
    <property type="term" value="F:penicillin binding"/>
    <property type="evidence" value="ECO:0007669"/>
    <property type="project" value="InterPro"/>
</dbReference>
<organism evidence="12">
    <name type="scientific">candidate division WOR-3 bacterium</name>
    <dbReference type="NCBI Taxonomy" id="2052148"/>
    <lineage>
        <taxon>Bacteria</taxon>
        <taxon>Bacteria division WOR-3</taxon>
    </lineage>
</organism>
<accession>A0A7C4U915</accession>
<keyword evidence="2" id="KW-0645">Protease</keyword>
<reference evidence="12" key="1">
    <citation type="journal article" date="2020" name="mSystems">
        <title>Genome- and Community-Level Interaction Insights into Carbon Utilization and Element Cycling Functions of Hydrothermarchaeota in Hydrothermal Sediment.</title>
        <authorList>
            <person name="Zhou Z."/>
            <person name="Liu Y."/>
            <person name="Xu W."/>
            <person name="Pan J."/>
            <person name="Luo Z.H."/>
            <person name="Li M."/>
        </authorList>
    </citation>
    <scope>NUCLEOTIDE SEQUENCE [LARGE SCALE GENOMIC DNA]</scope>
    <source>
        <strain evidence="12">SpSt-780</strain>
    </source>
</reference>
<evidence type="ECO:0000256" key="3">
    <source>
        <dbReference type="ARBA" id="ARBA00022676"/>
    </source>
</evidence>
<dbReference type="InterPro" id="IPR009647">
    <property type="entry name" value="PBP_C"/>
</dbReference>
<dbReference type="Pfam" id="PF00912">
    <property type="entry name" value="Transgly"/>
    <property type="match status" value="1"/>
</dbReference>
<dbReference type="PANTHER" id="PTHR32282">
    <property type="entry name" value="BINDING PROTEIN TRANSPEPTIDASE, PUTATIVE-RELATED"/>
    <property type="match status" value="1"/>
</dbReference>
<keyword evidence="3" id="KW-0328">Glycosyltransferase</keyword>
<dbReference type="AlphaFoldDB" id="A0A7C4U915"/>
<dbReference type="GO" id="GO:0009252">
    <property type="term" value="P:peptidoglycan biosynthetic process"/>
    <property type="evidence" value="ECO:0007669"/>
    <property type="project" value="InterPro"/>
</dbReference>
<dbReference type="InterPro" id="IPR011815">
    <property type="entry name" value="PBP_1c"/>
</dbReference>
<comment type="catalytic activity">
    <reaction evidence="8">
        <text>[GlcNAc-(1-&gt;4)-Mur2Ac(oyl-L-Ala-gamma-D-Glu-L-Lys-D-Ala-D-Ala)](n)-di-trans,octa-cis-undecaprenyl diphosphate + beta-D-GlcNAc-(1-&gt;4)-Mur2Ac(oyl-L-Ala-gamma-D-Glu-L-Lys-D-Ala-D-Ala)-di-trans,octa-cis-undecaprenyl diphosphate = [GlcNAc-(1-&gt;4)-Mur2Ac(oyl-L-Ala-gamma-D-Glu-L-Lys-D-Ala-D-Ala)](n+1)-di-trans,octa-cis-undecaprenyl diphosphate + di-trans,octa-cis-undecaprenyl diphosphate + H(+)</text>
        <dbReference type="Rhea" id="RHEA:23708"/>
        <dbReference type="Rhea" id="RHEA-COMP:9602"/>
        <dbReference type="Rhea" id="RHEA-COMP:9603"/>
        <dbReference type="ChEBI" id="CHEBI:15378"/>
        <dbReference type="ChEBI" id="CHEBI:58405"/>
        <dbReference type="ChEBI" id="CHEBI:60033"/>
        <dbReference type="ChEBI" id="CHEBI:78435"/>
        <dbReference type="EC" id="2.4.99.28"/>
    </reaction>
</comment>
<dbReference type="Gene3D" id="3.40.710.10">
    <property type="entry name" value="DD-peptidase/beta-lactamase superfamily"/>
    <property type="match status" value="1"/>
</dbReference>
<dbReference type="NCBIfam" id="TIGR02073">
    <property type="entry name" value="PBP_1c"/>
    <property type="match status" value="1"/>
</dbReference>
<dbReference type="GO" id="GO:0004180">
    <property type="term" value="F:carboxypeptidase activity"/>
    <property type="evidence" value="ECO:0007669"/>
    <property type="project" value="UniProtKB-KW"/>
</dbReference>
<name>A0A7C4U915_UNCW3</name>
<dbReference type="GO" id="GO:0030288">
    <property type="term" value="C:outer membrane-bounded periplasmic space"/>
    <property type="evidence" value="ECO:0007669"/>
    <property type="project" value="TreeGrafter"/>
</dbReference>
<protein>
    <recommendedName>
        <fullName evidence="7">peptidoglycan glycosyltransferase</fullName>
        <ecNumber evidence="7">2.4.99.28</ecNumber>
    </recommendedName>
</protein>
<dbReference type="InterPro" id="IPR012338">
    <property type="entry name" value="Beta-lactam/transpept-like"/>
</dbReference>
<evidence type="ECO:0000313" key="12">
    <source>
        <dbReference type="EMBL" id="HGW92335.1"/>
    </source>
</evidence>
<dbReference type="GO" id="GO:0006508">
    <property type="term" value="P:proteolysis"/>
    <property type="evidence" value="ECO:0007669"/>
    <property type="project" value="UniProtKB-KW"/>
</dbReference>
<dbReference type="SUPFAM" id="SSF53955">
    <property type="entry name" value="Lysozyme-like"/>
    <property type="match status" value="1"/>
</dbReference>
<evidence type="ECO:0000259" key="10">
    <source>
        <dbReference type="Pfam" id="PF00912"/>
    </source>
</evidence>
<keyword evidence="1" id="KW-0121">Carboxypeptidase</keyword>
<dbReference type="Gene3D" id="1.10.3810.10">
    <property type="entry name" value="Biosynthetic peptidoglycan transglycosylase-like"/>
    <property type="match status" value="1"/>
</dbReference>
<dbReference type="InterPro" id="IPR023346">
    <property type="entry name" value="Lysozyme-like_dom_sf"/>
</dbReference>
<dbReference type="InterPro" id="IPR001264">
    <property type="entry name" value="Glyco_trans_51"/>
</dbReference>
<dbReference type="InterPro" id="IPR036950">
    <property type="entry name" value="PBP_transglycosylase"/>
</dbReference>
<dbReference type="Pfam" id="PF00905">
    <property type="entry name" value="Transpeptidase"/>
    <property type="match status" value="1"/>
</dbReference>
<keyword evidence="4" id="KW-0808">Transferase</keyword>
<dbReference type="Pfam" id="PF06832">
    <property type="entry name" value="BiPBP_C"/>
    <property type="match status" value="1"/>
</dbReference>
<dbReference type="PANTHER" id="PTHR32282:SF15">
    <property type="entry name" value="PENICILLIN-BINDING PROTEIN 1C"/>
    <property type="match status" value="1"/>
</dbReference>
<evidence type="ECO:0000256" key="7">
    <source>
        <dbReference type="ARBA" id="ARBA00044770"/>
    </source>
</evidence>
<dbReference type="InterPro" id="IPR050396">
    <property type="entry name" value="Glycosyltr_51/Transpeptidase"/>
</dbReference>
<feature type="domain" description="Glycosyl transferase family 51" evidence="10">
    <location>
        <begin position="58"/>
        <end position="226"/>
    </location>
</feature>
<comment type="caution">
    <text evidence="12">The sequence shown here is derived from an EMBL/GenBank/DDBJ whole genome shotgun (WGS) entry which is preliminary data.</text>
</comment>
<dbReference type="GO" id="GO:0008955">
    <property type="term" value="F:peptidoglycan glycosyltransferase activity"/>
    <property type="evidence" value="ECO:0007669"/>
    <property type="project" value="UniProtKB-EC"/>
</dbReference>
<evidence type="ECO:0000256" key="2">
    <source>
        <dbReference type="ARBA" id="ARBA00022670"/>
    </source>
</evidence>
<feature type="domain" description="Penicillin-binding protein transpeptidase" evidence="9">
    <location>
        <begin position="303"/>
        <end position="526"/>
    </location>
</feature>
<evidence type="ECO:0000256" key="8">
    <source>
        <dbReference type="ARBA" id="ARBA00049902"/>
    </source>
</evidence>
<dbReference type="SUPFAM" id="SSF56601">
    <property type="entry name" value="beta-lactamase/transpeptidase-like"/>
    <property type="match status" value="1"/>
</dbReference>
<evidence type="ECO:0000256" key="5">
    <source>
        <dbReference type="ARBA" id="ARBA00022801"/>
    </source>
</evidence>
<keyword evidence="5" id="KW-0378">Hydrolase</keyword>
<evidence type="ECO:0000256" key="6">
    <source>
        <dbReference type="ARBA" id="ARBA00023268"/>
    </source>
</evidence>
<sequence length="764" mass="87000">MHLLKAVLLRLLKNKVLLSLIFFLTIIYAVPLPQRLRFSKSRIVRFNDGSVMRVYLSSDEKYRIFLPIESIDPKLVKTTILYEDRFFYYHFGINPFSILRAIYLNLKERRIVSGGSTISMQLARILEPKKRNIISKMIEVFRALQFEMRLGKRNILELYLNLAPYGGNVEGIGAASIGYFGKLPDELTPSEIAFLVSLPQSPTLRKPGGITPPEEGRNRVLKVMKKYNLISDEEYRIGINSSTPSGFLPFPFYAPHATDYIVNNYPEMYDIRSTIDKEIQMKIENIANSYKRKIRNYGAKDISIVVIENKTGKIRGLVGSFDYLDSTDGQVRGFEALRSPGSLLKPFLYTKCIEEGLITKEMLIEDVPYKFKEYSPLNFNKTFSGLVRAEDALSQSLNVPFVILLRKYGYDNFVNLLKETGLEFKRYIGLPLIIGGKEVSLLYITNLYASLARGGIFFDYSIVEDDTIKNVKRIFNPSAVLLCLDALKKRGRPDAPNLSRFVLPKGDIYWKTGTSMKRKDAWSVGFKKDYTVGVWVGNFSGLGSDSIIGALLAAPIMFDIIGAIEKGDEKLEWIDFAIGGIETVEVCEFSGARPNDNCPTRKKVPVLKNAHPNILCPYHKRYIVEKKTNYKICPDKEYKKGEIVEKVFVVLPPLVRDILKYGEEPKQAPDCRRTELKKGIVIIQPVDGATYILLKDVRNADFIPLQGYTSSKDDEIFWFLNGRFSGKTRNGEILNVKTDEGRYEIFAQDKDGNNNKVEIYVQTK</sequence>
<gene>
    <name evidence="12" type="primary">pbpC</name>
    <name evidence="12" type="ORF">ENV67_07340</name>
</gene>
<evidence type="ECO:0000256" key="4">
    <source>
        <dbReference type="ARBA" id="ARBA00022679"/>
    </source>
</evidence>